<evidence type="ECO:0000256" key="3">
    <source>
        <dbReference type="SAM" id="Phobius"/>
    </source>
</evidence>
<dbReference type="VEuPathDB" id="TriTrypDB:Tbg972.11.18610"/>
<dbReference type="KEGG" id="tbg:TbgDal_XI18610"/>
<dbReference type="GeneID" id="23867086"/>
<feature type="region of interest" description="Disordered" evidence="2">
    <location>
        <begin position="33"/>
        <end position="63"/>
    </location>
</feature>
<feature type="region of interest" description="Disordered" evidence="2">
    <location>
        <begin position="415"/>
        <end position="446"/>
    </location>
</feature>
<dbReference type="Gene3D" id="1.20.5.1160">
    <property type="entry name" value="Vasodilator-stimulated phosphoprotein"/>
    <property type="match status" value="2"/>
</dbReference>
<evidence type="ECO:0000313" key="5">
    <source>
        <dbReference type="Proteomes" id="UP000002316"/>
    </source>
</evidence>
<feature type="compositionally biased region" description="Basic and acidic residues" evidence="2">
    <location>
        <begin position="213"/>
        <end position="222"/>
    </location>
</feature>
<accession>D0AAP0</accession>
<keyword evidence="3" id="KW-0812">Transmembrane</keyword>
<feature type="transmembrane region" description="Helical" evidence="3">
    <location>
        <begin position="649"/>
        <end position="669"/>
    </location>
</feature>
<evidence type="ECO:0000256" key="1">
    <source>
        <dbReference type="SAM" id="Coils"/>
    </source>
</evidence>
<protein>
    <submittedName>
        <fullName evidence="4">Uncharacterized protein</fullName>
    </submittedName>
</protein>
<evidence type="ECO:0000256" key="2">
    <source>
        <dbReference type="SAM" id="MobiDB-lite"/>
    </source>
</evidence>
<feature type="coiled-coil region" evidence="1">
    <location>
        <begin position="5"/>
        <end position="32"/>
    </location>
</feature>
<sequence>METELKELRKQLSDVADSKSSLEKELDELIVETKTKKSSGPECQLKGESSDSIKKQLGGMNDSKALMENELKELRKQLSGVADSKSSLEKELKELRKQLSDVTGSKSSLEKELKELRKQLSDVTGSKSSIEKELKELRKQLSDVTGSKSSLEKELKELRKQPSDVVGSKSSLEKEMKELRKQLSDVNDAKALMETELKELRKQPSDVVGSKSSLEKELRKQLSDVAGSKSSLEKELKELRKQLSDVTGSKSSIEKELKGLRKQLSDVNGSKAALEKELKKQLAEEHYSKEAPENLNEMEGGAKFSDPFHTELGKLKEENAVLMRQLNEINAGRDISKNVVKLTCSPNEKSCSADVDFAQAKLANFSEGEGSCSLEDALDSSYDTSVVGAESGLAEDYFESDCAVHGHSELGTVLHDRPSQRRRRSKRAVDGEFCHTTNSDEGAGENSESYNISALQSLGAPIVLLLRKIKAIERDIQRCGKVVSQIAPCIKEARHFKRVMQLAERHSDSGDNYGARTELQAAASDYKRRVMRAEGTWKRQDENLRLLQARIDAVGEELDCLMVSPRHEHCEGSGESRVLSSGVSAPNDLLQQMQDRVRLMLFNVRKLLDDMHKQRQNRHEAMLAALQRCSPAVAAAYMQEGGISEWKEAAAFSASAVGMLVLAVGSIMFGRYELR</sequence>
<dbReference type="AlphaFoldDB" id="D0AAP0"/>
<dbReference type="Proteomes" id="UP000002316">
    <property type="component" value="Chromosome 11"/>
</dbReference>
<feature type="region of interest" description="Disordered" evidence="2">
    <location>
        <begin position="139"/>
        <end position="173"/>
    </location>
</feature>
<gene>
    <name evidence="4" type="ORF">TbgDal_XI18610</name>
</gene>
<dbReference type="EMBL" id="FN554974">
    <property type="protein sequence ID" value="CBH18741.1"/>
    <property type="molecule type" value="Genomic_DNA"/>
</dbReference>
<feature type="compositionally biased region" description="Polar residues" evidence="2">
    <location>
        <begin position="435"/>
        <end position="446"/>
    </location>
</feature>
<organism evidence="4 5">
    <name type="scientific">Trypanosoma brucei gambiense (strain MHOM/CI/86/DAL972)</name>
    <dbReference type="NCBI Taxonomy" id="679716"/>
    <lineage>
        <taxon>Eukaryota</taxon>
        <taxon>Discoba</taxon>
        <taxon>Euglenozoa</taxon>
        <taxon>Kinetoplastea</taxon>
        <taxon>Metakinetoplastina</taxon>
        <taxon>Trypanosomatida</taxon>
        <taxon>Trypanosomatidae</taxon>
        <taxon>Trypanosoma</taxon>
    </lineage>
</organism>
<dbReference type="SUPFAM" id="SSF90257">
    <property type="entry name" value="Myosin rod fragments"/>
    <property type="match status" value="1"/>
</dbReference>
<proteinExistence type="predicted"/>
<evidence type="ECO:0000313" key="4">
    <source>
        <dbReference type="EMBL" id="CBH18741.1"/>
    </source>
</evidence>
<reference evidence="5" key="1">
    <citation type="journal article" date="2010" name="PLoS Negl. Trop. Dis.">
        <title>The genome sequence of Trypanosoma brucei gambiense, causative agent of chronic human african trypanosomiasis.</title>
        <authorList>
            <person name="Jackson A.P."/>
            <person name="Sanders M."/>
            <person name="Berry A."/>
            <person name="McQuillan J."/>
            <person name="Aslett M.A."/>
            <person name="Quail M.A."/>
            <person name="Chukualim B."/>
            <person name="Capewell P."/>
            <person name="MacLeod A."/>
            <person name="Melville S.E."/>
            <person name="Gibson W."/>
            <person name="Barry J.D."/>
            <person name="Berriman M."/>
            <person name="Hertz-Fowler C."/>
        </authorList>
    </citation>
    <scope>NUCLEOTIDE SEQUENCE [LARGE SCALE GENOMIC DNA]</scope>
    <source>
        <strain evidence="5">MHOM/CI/86/DAL972</strain>
    </source>
</reference>
<feature type="region of interest" description="Disordered" evidence="2">
    <location>
        <begin position="201"/>
        <end position="231"/>
    </location>
</feature>
<keyword evidence="3" id="KW-1133">Transmembrane helix</keyword>
<dbReference type="PANTHER" id="PTHR23159">
    <property type="entry name" value="CENTROSOMAL PROTEIN 2"/>
    <property type="match status" value="1"/>
</dbReference>
<dbReference type="RefSeq" id="XP_011781005.1">
    <property type="nucleotide sequence ID" value="XM_011782703.1"/>
</dbReference>
<keyword evidence="3" id="KW-0472">Membrane</keyword>
<keyword evidence="1" id="KW-0175">Coiled coil</keyword>
<name>D0AAP0_TRYB9</name>
<dbReference type="PANTHER" id="PTHR23159:SF31">
    <property type="entry name" value="CENTROSOME-ASSOCIATED PROTEIN CEP250 ISOFORM X1"/>
    <property type="match status" value="1"/>
</dbReference>
<feature type="compositionally biased region" description="Basic and acidic residues" evidence="2">
    <location>
        <begin position="150"/>
        <end position="162"/>
    </location>
</feature>